<evidence type="ECO:0000313" key="2">
    <source>
        <dbReference type="Proteomes" id="UP000324222"/>
    </source>
</evidence>
<name>A0A5B7G418_PORTR</name>
<comment type="caution">
    <text evidence="1">The sequence shown here is derived from an EMBL/GenBank/DDBJ whole genome shotgun (WGS) entry which is preliminary data.</text>
</comment>
<dbReference type="AlphaFoldDB" id="A0A5B7G418"/>
<protein>
    <submittedName>
        <fullName evidence="1">Uncharacterized protein</fullName>
    </submittedName>
</protein>
<gene>
    <name evidence="1" type="ORF">E2C01_046202</name>
</gene>
<evidence type="ECO:0000313" key="1">
    <source>
        <dbReference type="EMBL" id="MPC52337.1"/>
    </source>
</evidence>
<organism evidence="1 2">
    <name type="scientific">Portunus trituberculatus</name>
    <name type="common">Swimming crab</name>
    <name type="synonym">Neptunus trituberculatus</name>
    <dbReference type="NCBI Taxonomy" id="210409"/>
    <lineage>
        <taxon>Eukaryota</taxon>
        <taxon>Metazoa</taxon>
        <taxon>Ecdysozoa</taxon>
        <taxon>Arthropoda</taxon>
        <taxon>Crustacea</taxon>
        <taxon>Multicrustacea</taxon>
        <taxon>Malacostraca</taxon>
        <taxon>Eumalacostraca</taxon>
        <taxon>Eucarida</taxon>
        <taxon>Decapoda</taxon>
        <taxon>Pleocyemata</taxon>
        <taxon>Brachyura</taxon>
        <taxon>Eubrachyura</taxon>
        <taxon>Portunoidea</taxon>
        <taxon>Portunidae</taxon>
        <taxon>Portuninae</taxon>
        <taxon>Portunus</taxon>
    </lineage>
</organism>
<dbReference type="EMBL" id="VSRR010010799">
    <property type="protein sequence ID" value="MPC52337.1"/>
    <property type="molecule type" value="Genomic_DNA"/>
</dbReference>
<dbReference type="Proteomes" id="UP000324222">
    <property type="component" value="Unassembled WGS sequence"/>
</dbReference>
<keyword evidence="2" id="KW-1185">Reference proteome</keyword>
<proteinExistence type="predicted"/>
<sequence>MNSIQYPYLSGFLDILDERLNGVETDAEDVDSTGTEESCISSSALEELLASGCSVLGGASLVICLTRSQTRLQQRRGAGHQHRYSLTTHLALRLGLYFRLW</sequence>
<reference evidence="1 2" key="1">
    <citation type="submission" date="2019-05" db="EMBL/GenBank/DDBJ databases">
        <title>Another draft genome of Portunus trituberculatus and its Hox gene families provides insights of decapod evolution.</title>
        <authorList>
            <person name="Jeong J.-H."/>
            <person name="Song I."/>
            <person name="Kim S."/>
            <person name="Choi T."/>
            <person name="Kim D."/>
            <person name="Ryu S."/>
            <person name="Kim W."/>
        </authorList>
    </citation>
    <scope>NUCLEOTIDE SEQUENCE [LARGE SCALE GENOMIC DNA]</scope>
    <source>
        <tissue evidence="1">Muscle</tissue>
    </source>
</reference>
<accession>A0A5B7G418</accession>